<organism evidence="2 3">
    <name type="scientific">Rhinolophus ferrumequinum</name>
    <name type="common">Greater horseshoe bat</name>
    <dbReference type="NCBI Taxonomy" id="59479"/>
    <lineage>
        <taxon>Eukaryota</taxon>
        <taxon>Metazoa</taxon>
        <taxon>Chordata</taxon>
        <taxon>Craniata</taxon>
        <taxon>Vertebrata</taxon>
        <taxon>Euteleostomi</taxon>
        <taxon>Mammalia</taxon>
        <taxon>Eutheria</taxon>
        <taxon>Laurasiatheria</taxon>
        <taxon>Chiroptera</taxon>
        <taxon>Yinpterochiroptera</taxon>
        <taxon>Rhinolophoidea</taxon>
        <taxon>Rhinolophidae</taxon>
        <taxon>Rhinolophinae</taxon>
        <taxon>Rhinolophus</taxon>
    </lineage>
</organism>
<dbReference type="PANTHER" id="PTHR22467:SF1">
    <property type="entry name" value="EZH INHIBITORY PROTEIN"/>
    <property type="match status" value="1"/>
</dbReference>
<sequence>MATPSCWEKELKQQEGEVPAGPNNEVTPAPGDARGTGNRDPGTWVPTVSSDRSLSGGGAPRVVTAGASSCAVAAPGAILTVAEDPGPPSMDCVQSRGRPEHQGSPSPLAELRYVKPVTGQRLQMAPAASADARGQATSGAGQAGGRRTQTRSPAKGRGRKRPGGEEAVGAPKLPRRCLFPGAPEPEGSAPLPPSSPTAQPSSRRCRPAPRASPCSRASQPGPALGSQALLSAPGSVLPSEAAMPGPDSPCRSTPSGPAVCLGTESSAGPASHRRDTASRGRASAPGPASRSAVHSHASRSDTALRNRASLPGTASSSRATGPGPALCSRSPPLSPTLCSRGTTPGFVRLSRPTQRGSLPTSRPSLPAPGGQSPPSPGSALGRLVFPSSSGSPDPEVPSLPSQPGRHAVRMRASSPSLPSRYFPFHGGCDDSSSSSSFSAPTNFSGQSTSSLKFRGPGSVSTPSPASSKRASLLLEVDALSLSLQRLHPHESQERNQQPLP</sequence>
<reference evidence="2" key="4">
    <citation type="submission" date="2025-05" db="UniProtKB">
        <authorList>
            <consortium name="Ensembl"/>
        </authorList>
    </citation>
    <scope>IDENTIFICATION</scope>
</reference>
<feature type="compositionally biased region" description="Low complexity" evidence="1">
    <location>
        <begin position="132"/>
        <end position="153"/>
    </location>
</feature>
<evidence type="ECO:0000256" key="1">
    <source>
        <dbReference type="SAM" id="MobiDB-lite"/>
    </source>
</evidence>
<dbReference type="Ensembl" id="ENSRFET00010004375.1">
    <property type="protein sequence ID" value="ENSRFEP00010003991.1"/>
    <property type="gene ID" value="ENSRFEG00010002802.1"/>
</dbReference>
<dbReference type="PANTHER" id="PTHR22467">
    <property type="entry name" value="EZH INHIBITORY PROTEIN-RELATED"/>
    <property type="match status" value="1"/>
</dbReference>
<feature type="region of interest" description="Disordered" evidence="1">
    <location>
        <begin position="81"/>
        <end position="469"/>
    </location>
</feature>
<dbReference type="GeneTree" id="ENSGT00390000008621"/>
<name>A0A671DSR1_RHIFE</name>
<proteinExistence type="predicted"/>
<dbReference type="InterPro" id="IPR052882">
    <property type="entry name" value="EZH_Inhibitor"/>
</dbReference>
<keyword evidence="3" id="KW-1185">Reference proteome</keyword>
<dbReference type="GO" id="GO:0005634">
    <property type="term" value="C:nucleus"/>
    <property type="evidence" value="ECO:0007669"/>
    <property type="project" value="TreeGrafter"/>
</dbReference>
<reference evidence="2 3" key="2">
    <citation type="journal article" date="2018" name="Annu Rev Anim Biosci">
        <title>Bat Biology, Genomes, and the Bat1K Project: To Generate Chromosome-Level Genomes for All Living Bat Species.</title>
        <authorList>
            <person name="Teeling E.C."/>
            <person name="Vernes S.C."/>
            <person name="Davalos L.M."/>
            <person name="Ray D.A."/>
            <person name="Gilbert M.T.P."/>
            <person name="Myers E."/>
        </authorList>
    </citation>
    <scope>NUCLEOTIDE SEQUENCE</scope>
</reference>
<dbReference type="Ensembl" id="ENSRFET00010004396.1">
    <property type="protein sequence ID" value="ENSRFEP00010004010.1"/>
    <property type="gene ID" value="ENSRFEG00010002816.1"/>
</dbReference>
<feature type="compositionally biased region" description="Low complexity" evidence="1">
    <location>
        <begin position="198"/>
        <end position="220"/>
    </location>
</feature>
<feature type="compositionally biased region" description="Polar residues" evidence="1">
    <location>
        <begin position="351"/>
        <end position="362"/>
    </location>
</feature>
<dbReference type="Proteomes" id="UP000472240">
    <property type="component" value="Chromosome 1"/>
</dbReference>
<feature type="compositionally biased region" description="Low complexity" evidence="1">
    <location>
        <begin position="279"/>
        <end position="295"/>
    </location>
</feature>
<feature type="region of interest" description="Disordered" evidence="1">
    <location>
        <begin position="1"/>
        <end position="62"/>
    </location>
</feature>
<dbReference type="AlphaFoldDB" id="A0A671DSR1"/>
<feature type="compositionally biased region" description="Polar residues" evidence="1">
    <location>
        <begin position="439"/>
        <end position="451"/>
    </location>
</feature>
<dbReference type="OMA" id="GWRTREH"/>
<evidence type="ECO:0008006" key="4">
    <source>
        <dbReference type="Google" id="ProtNLM"/>
    </source>
</evidence>
<reference evidence="2 3" key="3">
    <citation type="submission" date="2018-12" db="EMBL/GenBank/DDBJ databases">
        <title>G10K-VGP greater horseshoe bat female genome, primary haplotype.</title>
        <authorList>
            <person name="Teeling E."/>
            <person name="Myers G."/>
            <person name="Vernes S."/>
            <person name="Pippel M."/>
            <person name="Winkler S."/>
            <person name="Fedrigo O."/>
            <person name="Rhie A."/>
            <person name="Koren S."/>
            <person name="Phillippy A."/>
            <person name="Lewin H."/>
            <person name="Damas J."/>
            <person name="Howe K."/>
            <person name="Mountcastle J."/>
            <person name="Jarvis E.D."/>
        </authorList>
    </citation>
    <scope>NUCLEOTIDE SEQUENCE [LARGE SCALE GENOMIC DNA]</scope>
</reference>
<accession>A0A671DSR1</accession>
<evidence type="ECO:0000313" key="3">
    <source>
        <dbReference type="Proteomes" id="UP000472240"/>
    </source>
</evidence>
<evidence type="ECO:0000313" key="2">
    <source>
        <dbReference type="Ensembl" id="ENSRFEP00010003991.1"/>
    </source>
</evidence>
<reference evidence="2 3" key="1">
    <citation type="journal article" date="2015" name="Annu Rev Anim Biosci">
        <title>The Genome 10K Project: a way forward.</title>
        <authorList>
            <person name="Koepfli K.P."/>
            <person name="Paten B."/>
            <person name="O'Brien S.J."/>
            <person name="Koepfli K.P."/>
            <person name="Paten B."/>
            <person name="Antunes A."/>
            <person name="Belov K."/>
            <person name="Bustamante C."/>
            <person name="Castoe T.A."/>
            <person name="Clawson H."/>
            <person name="Crawford A.J."/>
            <person name="Diekhans M."/>
            <person name="Distel D."/>
            <person name="Durbin R."/>
            <person name="Earl D."/>
            <person name="Fujita M.K."/>
            <person name="Gamble T."/>
            <person name="Georges A."/>
            <person name="Gemmell N."/>
            <person name="Gilbert M.T."/>
            <person name="Graves J.M."/>
            <person name="Green R.E."/>
            <person name="Hickey G."/>
            <person name="Jarvis E.D."/>
            <person name="Johnson W."/>
            <person name="Komissarov A."/>
            <person name="Korf I."/>
            <person name="Kuhn R."/>
            <person name="Larkin D.M."/>
            <person name="Lewin H."/>
            <person name="Lopez J.V."/>
            <person name="Ma J."/>
            <person name="Marques-Bonet T."/>
            <person name="Miller W."/>
            <person name="Murphy R."/>
            <person name="Pevzner P."/>
            <person name="Shapiro B."/>
            <person name="Steiner C."/>
            <person name="Tamazian G."/>
            <person name="Venkatesh B."/>
            <person name="Wang J."/>
            <person name="Wayne R."/>
            <person name="Wiley E."/>
            <person name="Yang H."/>
            <person name="Zhang G."/>
            <person name="Haussler D."/>
            <person name="Ryder O."/>
            <person name="O'Brien S.J."/>
        </authorList>
    </citation>
    <scope>NUCLEOTIDE SEQUENCE</scope>
</reference>
<feature type="compositionally biased region" description="Polar residues" evidence="1">
    <location>
        <begin position="458"/>
        <end position="469"/>
    </location>
</feature>
<protein>
    <recommendedName>
        <fullName evidence="4">EZH inhibitory protein</fullName>
    </recommendedName>
</protein>